<keyword evidence="3" id="KW-1185">Reference proteome</keyword>
<evidence type="ECO:0000313" key="2">
    <source>
        <dbReference type="EMBL" id="QKV17352.1"/>
    </source>
</evidence>
<proteinExistence type="predicted"/>
<dbReference type="RefSeq" id="WP_175275248.1">
    <property type="nucleotide sequence ID" value="NZ_CP054836.1"/>
</dbReference>
<sequence>MEFDWKRAVERNLDDLLRIVARLFFLAGIRTGRSLVFLPRSLRSRILSVLRPAEFAARRLIVVAACKLEREVKLSPERGERPEGSREGQSNIAPEAGADREPDAEPSDAELLDLYRDRPSFALFDPWKRYTPFLFDVTGLDGPFGHVFMEYDEDGDTWPAPERDPDELVDARAISRRIRALALALDDLDRQAARLARWKARFERAIEKIRAADAGEIDGLAPDAVRRPAPWRFRPLRPGLPPGWRRRPRDEIGEVLKECHTLALDAWNTS</sequence>
<accession>A0A6N1VDR1</accession>
<reference evidence="2 3" key="1">
    <citation type="submission" date="2020-06" db="EMBL/GenBank/DDBJ databases">
        <title>Oricola thermophila sp. nov. isolated from a tidal sediments.</title>
        <authorList>
            <person name="Kwon K.K."/>
            <person name="Yang S.-H."/>
            <person name="Park M.-J."/>
        </authorList>
    </citation>
    <scope>NUCLEOTIDE SEQUENCE [LARGE SCALE GENOMIC DNA]</scope>
    <source>
        <strain evidence="2 3">MEBiC13590</strain>
    </source>
</reference>
<organism evidence="2 3">
    <name type="scientific">Oricola thermophila</name>
    <dbReference type="NCBI Taxonomy" id="2742145"/>
    <lineage>
        <taxon>Bacteria</taxon>
        <taxon>Pseudomonadati</taxon>
        <taxon>Pseudomonadota</taxon>
        <taxon>Alphaproteobacteria</taxon>
        <taxon>Hyphomicrobiales</taxon>
        <taxon>Ahrensiaceae</taxon>
        <taxon>Oricola</taxon>
    </lineage>
</organism>
<feature type="region of interest" description="Disordered" evidence="1">
    <location>
        <begin position="75"/>
        <end position="105"/>
    </location>
</feature>
<name>A0A6N1VDR1_9HYPH</name>
<dbReference type="AlphaFoldDB" id="A0A6N1VDR1"/>
<dbReference type="KEGG" id="orm:HTY61_02165"/>
<evidence type="ECO:0000313" key="3">
    <source>
        <dbReference type="Proteomes" id="UP000509367"/>
    </source>
</evidence>
<protein>
    <submittedName>
        <fullName evidence="2">Uncharacterized protein</fullName>
    </submittedName>
</protein>
<gene>
    <name evidence="2" type="ORF">HTY61_02165</name>
</gene>
<dbReference type="Proteomes" id="UP000509367">
    <property type="component" value="Chromosome"/>
</dbReference>
<dbReference type="EMBL" id="CP054836">
    <property type="protein sequence ID" value="QKV17352.1"/>
    <property type="molecule type" value="Genomic_DNA"/>
</dbReference>
<feature type="compositionally biased region" description="Basic and acidic residues" evidence="1">
    <location>
        <begin position="75"/>
        <end position="86"/>
    </location>
</feature>
<evidence type="ECO:0000256" key="1">
    <source>
        <dbReference type="SAM" id="MobiDB-lite"/>
    </source>
</evidence>